<accession>Q7UXM7</accession>
<reference evidence="2 3" key="1">
    <citation type="journal article" date="2003" name="Proc. Natl. Acad. Sci. U.S.A.">
        <title>Complete genome sequence of the marine planctomycete Pirellula sp. strain 1.</title>
        <authorList>
            <person name="Gloeckner F.O."/>
            <person name="Kube M."/>
            <person name="Bauer M."/>
            <person name="Teeling H."/>
            <person name="Lombardot T."/>
            <person name="Ludwig W."/>
            <person name="Gade D."/>
            <person name="Beck A."/>
            <person name="Borzym K."/>
            <person name="Heitmann K."/>
            <person name="Rabus R."/>
            <person name="Schlesner H."/>
            <person name="Amann R."/>
            <person name="Reinhardt R."/>
        </authorList>
    </citation>
    <scope>NUCLEOTIDE SEQUENCE [LARGE SCALE GENOMIC DNA]</scope>
    <source>
        <strain evidence="3">DSM 10527 / NCIMB 13988 / SH1</strain>
    </source>
</reference>
<name>Q7UXM7_RHOBA</name>
<evidence type="ECO:0000313" key="2">
    <source>
        <dbReference type="EMBL" id="CAD71979.1"/>
    </source>
</evidence>
<keyword evidence="3" id="KW-1185">Reference proteome</keyword>
<dbReference type="EMBL" id="BX294135">
    <property type="protein sequence ID" value="CAD71979.1"/>
    <property type="molecule type" value="Genomic_DNA"/>
</dbReference>
<evidence type="ECO:0000313" key="3">
    <source>
        <dbReference type="Proteomes" id="UP000001025"/>
    </source>
</evidence>
<gene>
    <name evidence="2" type="ordered locus">RB1232</name>
</gene>
<dbReference type="EnsemblBacteria" id="CAD71979">
    <property type="protein sequence ID" value="CAD71979"/>
    <property type="gene ID" value="RB1232"/>
</dbReference>
<evidence type="ECO:0000256" key="1">
    <source>
        <dbReference type="SAM" id="MobiDB-lite"/>
    </source>
</evidence>
<protein>
    <submittedName>
        <fullName evidence="2">Uncharacterized protein</fullName>
    </submittedName>
</protein>
<dbReference type="Proteomes" id="UP000001025">
    <property type="component" value="Chromosome"/>
</dbReference>
<sequence length="41" mass="4887">MKPEQKKRRFGKGNGRVKNTRPMSCNPLLTRVSETRIRRRC</sequence>
<feature type="compositionally biased region" description="Basic residues" evidence="1">
    <location>
        <begin position="1"/>
        <end position="11"/>
    </location>
</feature>
<organism evidence="2 3">
    <name type="scientific">Rhodopirellula baltica (strain DSM 10527 / NCIMB 13988 / SH1)</name>
    <dbReference type="NCBI Taxonomy" id="243090"/>
    <lineage>
        <taxon>Bacteria</taxon>
        <taxon>Pseudomonadati</taxon>
        <taxon>Planctomycetota</taxon>
        <taxon>Planctomycetia</taxon>
        <taxon>Pirellulales</taxon>
        <taxon>Pirellulaceae</taxon>
        <taxon>Rhodopirellula</taxon>
    </lineage>
</organism>
<dbReference type="HOGENOM" id="CLU_3275748_0_0_0"/>
<dbReference type="InParanoid" id="Q7UXM7"/>
<dbReference type="AlphaFoldDB" id="Q7UXM7"/>
<feature type="region of interest" description="Disordered" evidence="1">
    <location>
        <begin position="1"/>
        <end position="24"/>
    </location>
</feature>
<proteinExistence type="predicted"/>
<dbReference type="KEGG" id="rba:RB1232"/>